<evidence type="ECO:0000313" key="1">
    <source>
        <dbReference type="EMBL" id="KKK87230.1"/>
    </source>
</evidence>
<feature type="non-terminal residue" evidence="1">
    <location>
        <position position="1"/>
    </location>
</feature>
<organism evidence="1">
    <name type="scientific">marine sediment metagenome</name>
    <dbReference type="NCBI Taxonomy" id="412755"/>
    <lineage>
        <taxon>unclassified sequences</taxon>
        <taxon>metagenomes</taxon>
        <taxon>ecological metagenomes</taxon>
    </lineage>
</organism>
<comment type="caution">
    <text evidence="1">The sequence shown here is derived from an EMBL/GenBank/DDBJ whole genome shotgun (WGS) entry which is preliminary data.</text>
</comment>
<proteinExistence type="predicted"/>
<protein>
    <submittedName>
        <fullName evidence="1">Uncharacterized protein</fullName>
    </submittedName>
</protein>
<dbReference type="AlphaFoldDB" id="A0A0F8ZMK7"/>
<gene>
    <name evidence="1" type="ORF">LCGC14_2755310</name>
</gene>
<reference evidence="1" key="1">
    <citation type="journal article" date="2015" name="Nature">
        <title>Complex archaea that bridge the gap between prokaryotes and eukaryotes.</title>
        <authorList>
            <person name="Spang A."/>
            <person name="Saw J.H."/>
            <person name="Jorgensen S.L."/>
            <person name="Zaremba-Niedzwiedzka K."/>
            <person name="Martijn J."/>
            <person name="Lind A.E."/>
            <person name="van Eijk R."/>
            <person name="Schleper C."/>
            <person name="Guy L."/>
            <person name="Ettema T.J."/>
        </authorList>
    </citation>
    <scope>NUCLEOTIDE SEQUENCE</scope>
</reference>
<name>A0A0F8ZMK7_9ZZZZ</name>
<accession>A0A0F8ZMK7</accession>
<dbReference type="EMBL" id="LAZR01050493">
    <property type="protein sequence ID" value="KKK87230.1"/>
    <property type="molecule type" value="Genomic_DNA"/>
</dbReference>
<sequence length="255" mass="26556">EAEKTLGEKFVQGATNIPLGVGTTIKTTARGIAALLGRSEVFEAELGTLSGRDLITTALTLGSLSTFGLAGGVGLGARGVTAVGKTARITREATRGVGVSARTMTTQRAFTGKAAGTGVAKLFKIKPKTAGVTSRFASNAKSSTITKGFLVKLGLSLAAASILKDAIGTYPFAGFIKEEASQTTGIGFFQAQRAGDLQGMEEAIQRQEEIVNAAPSIIDKIPYLNVQKQLGEFFESVEVKLESDKRIVNNLKGGI</sequence>